<name>A0A0R3PZQ5_ANGCS</name>
<reference evidence="3" key="1">
    <citation type="submission" date="2017-02" db="UniProtKB">
        <authorList>
            <consortium name="WormBaseParasite"/>
        </authorList>
    </citation>
    <scope>IDENTIFICATION</scope>
</reference>
<evidence type="ECO:0000313" key="3">
    <source>
        <dbReference type="WBParaSite" id="ACOC_0001207101-mRNA-1"/>
    </source>
</evidence>
<evidence type="ECO:0000313" key="2">
    <source>
        <dbReference type="Proteomes" id="UP000267027"/>
    </source>
</evidence>
<dbReference type="SUPFAM" id="SSF56219">
    <property type="entry name" value="DNase I-like"/>
    <property type="match status" value="1"/>
</dbReference>
<accession>A0A0R3PZQ5</accession>
<protein>
    <submittedName>
        <fullName evidence="3">Endo/exonuclease/phosphatase domain-containing protein</fullName>
    </submittedName>
</protein>
<organism evidence="3">
    <name type="scientific">Angiostrongylus costaricensis</name>
    <name type="common">Nematode worm</name>
    <dbReference type="NCBI Taxonomy" id="334426"/>
    <lineage>
        <taxon>Eukaryota</taxon>
        <taxon>Metazoa</taxon>
        <taxon>Ecdysozoa</taxon>
        <taxon>Nematoda</taxon>
        <taxon>Chromadorea</taxon>
        <taxon>Rhabditida</taxon>
        <taxon>Rhabditina</taxon>
        <taxon>Rhabditomorpha</taxon>
        <taxon>Strongyloidea</taxon>
        <taxon>Metastrongylidae</taxon>
        <taxon>Angiostrongylus</taxon>
    </lineage>
</organism>
<proteinExistence type="predicted"/>
<gene>
    <name evidence="1" type="ORF">ACOC_LOCUS12072</name>
</gene>
<dbReference type="AlphaFoldDB" id="A0A0R3PZQ5"/>
<sequence length="144" mass="16196">MEAAWISKNYGDDTYNALASGSSIENLLMEARRIKYDVIGLAETRRRQPFTAVYDTGEELFLGTCGSRGVGDAGVLINTSLSVNIDPFEQLTIRVERLRLKRLGPIPVLIIFVIYAPTTNYDERRSRSVLYGLGEVLQRKPRIL</sequence>
<keyword evidence="2" id="KW-1185">Reference proteome</keyword>
<dbReference type="Proteomes" id="UP000267027">
    <property type="component" value="Unassembled WGS sequence"/>
</dbReference>
<reference evidence="1 2" key="2">
    <citation type="submission" date="2018-11" db="EMBL/GenBank/DDBJ databases">
        <authorList>
            <consortium name="Pathogen Informatics"/>
        </authorList>
    </citation>
    <scope>NUCLEOTIDE SEQUENCE [LARGE SCALE GENOMIC DNA]</scope>
    <source>
        <strain evidence="1 2">Costa Rica</strain>
    </source>
</reference>
<dbReference type="EMBL" id="UYYA01004886">
    <property type="protein sequence ID" value="VDM63657.1"/>
    <property type="molecule type" value="Genomic_DNA"/>
</dbReference>
<evidence type="ECO:0000313" key="1">
    <source>
        <dbReference type="EMBL" id="VDM63657.1"/>
    </source>
</evidence>
<dbReference type="InterPro" id="IPR036691">
    <property type="entry name" value="Endo/exonu/phosph_ase_sf"/>
</dbReference>
<dbReference type="WBParaSite" id="ACOC_0001207101-mRNA-1">
    <property type="protein sequence ID" value="ACOC_0001207101-mRNA-1"/>
    <property type="gene ID" value="ACOC_0001207101"/>
</dbReference>